<dbReference type="PANTHER" id="PTHR43794:SF11">
    <property type="entry name" value="AMIDOHYDROLASE-RELATED DOMAIN-CONTAINING PROTEIN"/>
    <property type="match status" value="1"/>
</dbReference>
<dbReference type="CDD" id="cd01309">
    <property type="entry name" value="Met_dep_hydrolase_C"/>
    <property type="match status" value="1"/>
</dbReference>
<keyword evidence="6" id="KW-1185">Reference proteome</keyword>
<dbReference type="Proteomes" id="UP000058599">
    <property type="component" value="Chromosome"/>
</dbReference>
<dbReference type="GO" id="GO:0016810">
    <property type="term" value="F:hydrolase activity, acting on carbon-nitrogen (but not peptide) bonds"/>
    <property type="evidence" value="ECO:0007669"/>
    <property type="project" value="InterPro"/>
</dbReference>
<feature type="region of interest" description="Disordered" evidence="3">
    <location>
        <begin position="37"/>
        <end position="65"/>
    </location>
</feature>
<evidence type="ECO:0000313" key="5">
    <source>
        <dbReference type="EMBL" id="AMG72504.1"/>
    </source>
</evidence>
<dbReference type="Pfam" id="PF07969">
    <property type="entry name" value="Amidohydro_3"/>
    <property type="match status" value="1"/>
</dbReference>
<proteinExistence type="inferred from homology"/>
<dbReference type="InterPro" id="IPR032466">
    <property type="entry name" value="Metal_Hydrolase"/>
</dbReference>
<evidence type="ECO:0000256" key="3">
    <source>
        <dbReference type="SAM" id="MobiDB-lite"/>
    </source>
</evidence>
<comment type="similarity">
    <text evidence="1">Belongs to the metallo-dependent hydrolases superfamily. ATZ/TRZ family.</text>
</comment>
<evidence type="ECO:0000313" key="6">
    <source>
        <dbReference type="Proteomes" id="UP000058599"/>
    </source>
</evidence>
<evidence type="ECO:0000259" key="4">
    <source>
        <dbReference type="Pfam" id="PF07969"/>
    </source>
</evidence>
<evidence type="ECO:0000256" key="1">
    <source>
        <dbReference type="ARBA" id="ARBA00006745"/>
    </source>
</evidence>
<dbReference type="SUPFAM" id="SSF51338">
    <property type="entry name" value="Composite domain of metallo-dependent hydrolases"/>
    <property type="match status" value="1"/>
</dbReference>
<dbReference type="InterPro" id="IPR013108">
    <property type="entry name" value="Amidohydro_3"/>
</dbReference>
<dbReference type="AlphaFoldDB" id="A0AA86L033"/>
<dbReference type="SUPFAM" id="SSF51556">
    <property type="entry name" value="Metallo-dependent hydrolases"/>
    <property type="match status" value="1"/>
</dbReference>
<feature type="domain" description="Amidohydrolase 3" evidence="4">
    <location>
        <begin position="332"/>
        <end position="464"/>
    </location>
</feature>
<accession>A0AA86L033</accession>
<dbReference type="PROSITE" id="PS51257">
    <property type="entry name" value="PROKAR_LIPOPROTEIN"/>
    <property type="match status" value="1"/>
</dbReference>
<dbReference type="EMBL" id="CP012199">
    <property type="protein sequence ID" value="AMG72504.1"/>
    <property type="molecule type" value="Genomic_DNA"/>
</dbReference>
<protein>
    <submittedName>
        <fullName evidence="5">Amidohydrolase</fullName>
    </submittedName>
</protein>
<dbReference type="InterPro" id="IPR011059">
    <property type="entry name" value="Metal-dep_hydrolase_composite"/>
</dbReference>
<dbReference type="RefSeq" id="WP_404950388.1">
    <property type="nucleotide sequence ID" value="NZ_CP012199.1"/>
</dbReference>
<gene>
    <name evidence="5" type="ORF">SGRAN_0106</name>
</gene>
<feature type="compositionally biased region" description="Low complexity" evidence="3">
    <location>
        <begin position="50"/>
        <end position="62"/>
    </location>
</feature>
<organism evidence="5 6">
    <name type="scientific">Sphingopyxis granuli</name>
    <dbReference type="NCBI Taxonomy" id="267128"/>
    <lineage>
        <taxon>Bacteria</taxon>
        <taxon>Pseudomonadati</taxon>
        <taxon>Pseudomonadota</taxon>
        <taxon>Alphaproteobacteria</taxon>
        <taxon>Sphingomonadales</taxon>
        <taxon>Sphingomonadaceae</taxon>
        <taxon>Sphingopyxis</taxon>
    </lineage>
</organism>
<dbReference type="PANTHER" id="PTHR43794">
    <property type="entry name" value="AMINOHYDROLASE SSNA-RELATED"/>
    <property type="match status" value="1"/>
</dbReference>
<dbReference type="Gene3D" id="3.20.20.140">
    <property type="entry name" value="Metal-dependent hydrolases"/>
    <property type="match status" value="1"/>
</dbReference>
<evidence type="ECO:0000256" key="2">
    <source>
        <dbReference type="ARBA" id="ARBA00022801"/>
    </source>
</evidence>
<reference evidence="5 6" key="1">
    <citation type="journal article" date="2016" name="BMC Genomics">
        <title>Genomic analysis of the nitrate-respiring Sphingopyxis granuli (formerly Sphingomonas macrogoltabida) strain TFA.</title>
        <authorList>
            <person name="Garcia-Romero I."/>
            <person name="Perez-Pulido A.J."/>
            <person name="Gonzalez-Flores Y.E."/>
            <person name="Reyes-Ramirez F."/>
            <person name="Santero E."/>
            <person name="Floriano B."/>
        </authorList>
    </citation>
    <scope>NUCLEOTIDE SEQUENCE [LARGE SCALE GENOMIC DNA]</scope>
    <source>
        <strain evidence="5 6">TFA</strain>
    </source>
</reference>
<dbReference type="KEGG" id="sgi:SGRAN_0106"/>
<dbReference type="InterPro" id="IPR050287">
    <property type="entry name" value="MTA/SAH_deaminase"/>
</dbReference>
<keyword evidence="2" id="KW-0378">Hydrolase</keyword>
<sequence length="487" mass="51633">MARSFIDPAPQPFTHRPGRTALLATALALLAGCAGDPSSARPASTPPPAESAAAPAPAPFASTYQPRPAADTAIVGASILTGTGTRIDDGTVLMAAGKIIAVGADVAVPSGVRVIDGRSKWVTPGIIDAHSHLGVFPAPGVQGHADGNENIDPYTAHVWAEHSIWPQDPVFTKARAGGVTSLLILPGSANLFGGRGVSVKNVPAVTVQQMKFPGAPYTLKMACGENPKGRYGSRGRAPATRMGEVAGFRRAWIDAAEYSRKVDIYEKKRARGEGGEAPKRDLGLETLAGVLKGDILVQNHCYRADEMAVMLDVGHEFGYKTRAFHHAVEAYKIADLLVADDVCVATWATRWGFKMEAYDAIEENAAILSKAGVCVAIHSDEQRLIQRLNVESAVAIAAGRRAGIDIPQEEAIKWITLNPAKIMGIADKTGSLEPGKMADVVLWSKNPFSVYAIAEEVFIDGALVLDTSDPATRYRSDFEIGQPVGEE</sequence>
<name>A0AA86L033_9SPHN</name>